<evidence type="ECO:0000313" key="2">
    <source>
        <dbReference type="Proteomes" id="UP001431783"/>
    </source>
</evidence>
<dbReference type="EMBL" id="JARQZJ010000034">
    <property type="protein sequence ID" value="KAK9875701.1"/>
    <property type="molecule type" value="Genomic_DNA"/>
</dbReference>
<reference evidence="1 2" key="1">
    <citation type="submission" date="2023-03" db="EMBL/GenBank/DDBJ databases">
        <title>Genome insight into feeding habits of ladybird beetles.</title>
        <authorList>
            <person name="Li H.-S."/>
            <person name="Huang Y.-H."/>
            <person name="Pang H."/>
        </authorList>
    </citation>
    <scope>NUCLEOTIDE SEQUENCE [LARGE SCALE GENOMIC DNA]</scope>
    <source>
        <strain evidence="1">SYSU_2023b</strain>
        <tissue evidence="1">Whole body</tissue>
    </source>
</reference>
<keyword evidence="2" id="KW-1185">Reference proteome</keyword>
<protein>
    <submittedName>
        <fullName evidence="1">Uncharacterized protein</fullName>
    </submittedName>
</protein>
<evidence type="ECO:0000313" key="1">
    <source>
        <dbReference type="EMBL" id="KAK9875701.1"/>
    </source>
</evidence>
<sequence>MVSLEVAPCLVSNFDCRQGLPEFQRTTPIHLKFQRIWGRYRSYYRGKISCFPYLEVTNNYAGTFTQNSASFGSECIRGYPTNLQSLTCIIWAQQRIFSSLIDLARFDFISKAGFA</sequence>
<dbReference type="Proteomes" id="UP001431783">
    <property type="component" value="Unassembled WGS sequence"/>
</dbReference>
<proteinExistence type="predicted"/>
<gene>
    <name evidence="1" type="ORF">WA026_009498</name>
</gene>
<comment type="caution">
    <text evidence="1">The sequence shown here is derived from an EMBL/GenBank/DDBJ whole genome shotgun (WGS) entry which is preliminary data.</text>
</comment>
<name>A0AAW1U6Z8_9CUCU</name>
<dbReference type="AlphaFoldDB" id="A0AAW1U6Z8"/>
<accession>A0AAW1U6Z8</accession>
<organism evidence="1 2">
    <name type="scientific">Henosepilachna vigintioctopunctata</name>
    <dbReference type="NCBI Taxonomy" id="420089"/>
    <lineage>
        <taxon>Eukaryota</taxon>
        <taxon>Metazoa</taxon>
        <taxon>Ecdysozoa</taxon>
        <taxon>Arthropoda</taxon>
        <taxon>Hexapoda</taxon>
        <taxon>Insecta</taxon>
        <taxon>Pterygota</taxon>
        <taxon>Neoptera</taxon>
        <taxon>Endopterygota</taxon>
        <taxon>Coleoptera</taxon>
        <taxon>Polyphaga</taxon>
        <taxon>Cucujiformia</taxon>
        <taxon>Coccinelloidea</taxon>
        <taxon>Coccinellidae</taxon>
        <taxon>Epilachninae</taxon>
        <taxon>Epilachnini</taxon>
        <taxon>Henosepilachna</taxon>
    </lineage>
</organism>